<feature type="region of interest" description="Disordered" evidence="1">
    <location>
        <begin position="1"/>
        <end position="26"/>
    </location>
</feature>
<dbReference type="Gene3D" id="2.60.40.790">
    <property type="match status" value="1"/>
</dbReference>
<dbReference type="PANTHER" id="PTHR46991:SF24">
    <property type="entry name" value="14.7 KDA HEAT SHOCK PROTEIN"/>
    <property type="match status" value="1"/>
</dbReference>
<evidence type="ECO:0000313" key="2">
    <source>
        <dbReference type="Proteomes" id="UP000694864"/>
    </source>
</evidence>
<sequence length="144" mass="15806">MSRKMESNAGSSDENSSPTPLRNPFQKSGSQAVYEVSVTKNACVMRADLPGCPESDLNYWVDTVGNNVHFFADEPAMPEYENAGRKYGGSMVVDPEAFDVKKTKVKLINGVLWITVPKIPGTKASIGVVDQKIIRLPSQPHHRT</sequence>
<dbReference type="GeneID" id="104724606"/>
<reference evidence="3" key="2">
    <citation type="submission" date="2025-08" db="UniProtKB">
        <authorList>
            <consortium name="RefSeq"/>
        </authorList>
    </citation>
    <scope>IDENTIFICATION</scope>
    <source>
        <tissue evidence="3">Leaf</tissue>
    </source>
</reference>
<dbReference type="CDD" id="cd06464">
    <property type="entry name" value="ACD_sHsps-like"/>
    <property type="match status" value="1"/>
</dbReference>
<protein>
    <submittedName>
        <fullName evidence="3">14.7 kDa heat shock protein-like</fullName>
    </submittedName>
</protein>
<reference evidence="2" key="1">
    <citation type="journal article" date="2014" name="Nat. Commun.">
        <title>The emerging biofuel crop Camelina sativa retains a highly undifferentiated hexaploid genome structure.</title>
        <authorList>
            <person name="Kagale S."/>
            <person name="Koh C."/>
            <person name="Nixon J."/>
            <person name="Bollina V."/>
            <person name="Clarke W.E."/>
            <person name="Tuteja R."/>
            <person name="Spillane C."/>
            <person name="Robinson S.J."/>
            <person name="Links M.G."/>
            <person name="Clarke C."/>
            <person name="Higgins E.E."/>
            <person name="Huebert T."/>
            <person name="Sharpe A.G."/>
            <person name="Parkin I.A."/>
        </authorList>
    </citation>
    <scope>NUCLEOTIDE SEQUENCE [LARGE SCALE GENOMIC DNA]</scope>
    <source>
        <strain evidence="2">cv. DH55</strain>
    </source>
</reference>
<feature type="compositionally biased region" description="Polar residues" evidence="1">
    <location>
        <begin position="8"/>
        <end position="26"/>
    </location>
</feature>
<keyword evidence="2" id="KW-1185">Reference proteome</keyword>
<dbReference type="InterPro" id="IPR008978">
    <property type="entry name" value="HSP20-like_chaperone"/>
</dbReference>
<name>A0ABM0UI03_CAMSA</name>
<proteinExistence type="predicted"/>
<organism evidence="2 3">
    <name type="scientific">Camelina sativa</name>
    <name type="common">False flax</name>
    <name type="synonym">Myagrum sativum</name>
    <dbReference type="NCBI Taxonomy" id="90675"/>
    <lineage>
        <taxon>Eukaryota</taxon>
        <taxon>Viridiplantae</taxon>
        <taxon>Streptophyta</taxon>
        <taxon>Embryophyta</taxon>
        <taxon>Tracheophyta</taxon>
        <taxon>Spermatophyta</taxon>
        <taxon>Magnoliopsida</taxon>
        <taxon>eudicotyledons</taxon>
        <taxon>Gunneridae</taxon>
        <taxon>Pentapetalae</taxon>
        <taxon>rosids</taxon>
        <taxon>malvids</taxon>
        <taxon>Brassicales</taxon>
        <taxon>Brassicaceae</taxon>
        <taxon>Camelineae</taxon>
        <taxon>Camelina</taxon>
    </lineage>
</organism>
<dbReference type="PANTHER" id="PTHR46991">
    <property type="entry name" value="23.5 KDA HEAT SHOCK PROTEIN, MITOCHONDRIAL"/>
    <property type="match status" value="1"/>
</dbReference>
<dbReference type="Proteomes" id="UP000694864">
    <property type="component" value="Chromosome 11"/>
</dbReference>
<evidence type="ECO:0000256" key="1">
    <source>
        <dbReference type="SAM" id="MobiDB-lite"/>
    </source>
</evidence>
<accession>A0ABM0UI03</accession>
<dbReference type="RefSeq" id="XP_010441436.1">
    <property type="nucleotide sequence ID" value="XM_010443134.1"/>
</dbReference>
<dbReference type="InterPro" id="IPR044656">
    <property type="entry name" value="HSP14.7/HSP23.5/HSP23.6-like"/>
</dbReference>
<evidence type="ECO:0000313" key="3">
    <source>
        <dbReference type="RefSeq" id="XP_010441436.1"/>
    </source>
</evidence>
<dbReference type="SUPFAM" id="SSF49764">
    <property type="entry name" value="HSP20-like chaperones"/>
    <property type="match status" value="1"/>
</dbReference>
<gene>
    <name evidence="3" type="primary">LOC104724606</name>
</gene>